<dbReference type="Pfam" id="PF07997">
    <property type="entry name" value="DUF1694"/>
    <property type="match status" value="1"/>
</dbReference>
<evidence type="ECO:0000313" key="2">
    <source>
        <dbReference type="EMBL" id="KRK19227.1"/>
    </source>
</evidence>
<dbReference type="GeneID" id="65916829"/>
<dbReference type="InterPro" id="IPR012543">
    <property type="entry name" value="DUF1694"/>
</dbReference>
<dbReference type="eggNOG" id="COG5506">
    <property type="taxonomic scope" value="Bacteria"/>
</dbReference>
<gene>
    <name evidence="2" type="ORF">FD22_GL000788</name>
</gene>
<evidence type="ECO:0000256" key="1">
    <source>
        <dbReference type="SAM" id="MobiDB-lite"/>
    </source>
</evidence>
<evidence type="ECO:0008006" key="4">
    <source>
        <dbReference type="Google" id="ProtNLM"/>
    </source>
</evidence>
<organism evidence="2 3">
    <name type="scientific">Loigolactobacillus coryniformis subsp. coryniformis KCTC 3167 = DSM 20001</name>
    <dbReference type="NCBI Taxonomy" id="913848"/>
    <lineage>
        <taxon>Bacteria</taxon>
        <taxon>Bacillati</taxon>
        <taxon>Bacillota</taxon>
        <taxon>Bacilli</taxon>
        <taxon>Lactobacillales</taxon>
        <taxon>Lactobacillaceae</taxon>
        <taxon>Loigolactobacillus</taxon>
    </lineage>
</organism>
<protein>
    <recommendedName>
        <fullName evidence="4">DUF1694 domain-containing protein</fullName>
    </recommendedName>
</protein>
<dbReference type="InterPro" id="IPR029064">
    <property type="entry name" value="Ribosomal_eL30-like_sf"/>
</dbReference>
<sequence>MTENNDLESQLKSRMTGTPQTKPDERRRYLGSLRERVLLQIQVAQLTDQRTLPAFKSIAPKLAATKLLLNGRLNSAQLKPYLQYATQHDLAFTMVNDDTTSTAPEAIALLLVTTTAVNQAKVDISHFYQAEEKETPQHSFLDNLFHRDH</sequence>
<accession>A0A0R1FC12</accession>
<feature type="region of interest" description="Disordered" evidence="1">
    <location>
        <begin position="1"/>
        <end position="25"/>
    </location>
</feature>
<dbReference type="PATRIC" id="fig|913848.6.peg.817"/>
<dbReference type="EMBL" id="AZCN01000002">
    <property type="protein sequence ID" value="KRK19227.1"/>
    <property type="molecule type" value="Genomic_DNA"/>
</dbReference>
<dbReference type="AlphaFoldDB" id="A0A0R1FC12"/>
<feature type="compositionally biased region" description="Polar residues" evidence="1">
    <location>
        <begin position="1"/>
        <end position="21"/>
    </location>
</feature>
<dbReference type="SUPFAM" id="SSF160515">
    <property type="entry name" value="YueI-like"/>
    <property type="match status" value="1"/>
</dbReference>
<dbReference type="PIRSF" id="PIRSF034303">
    <property type="entry name" value="DUF1694"/>
    <property type="match status" value="1"/>
</dbReference>
<proteinExistence type="predicted"/>
<name>A0A0R1FC12_9LACO</name>
<dbReference type="Gene3D" id="3.30.1330.30">
    <property type="match status" value="1"/>
</dbReference>
<evidence type="ECO:0000313" key="3">
    <source>
        <dbReference type="Proteomes" id="UP000051181"/>
    </source>
</evidence>
<dbReference type="RefSeq" id="WP_010009748.1">
    <property type="nucleotide sequence ID" value="NZ_AZCN01000002.1"/>
</dbReference>
<dbReference type="Proteomes" id="UP000051181">
    <property type="component" value="Unassembled WGS sequence"/>
</dbReference>
<comment type="caution">
    <text evidence="2">The sequence shown here is derived from an EMBL/GenBank/DDBJ whole genome shotgun (WGS) entry which is preliminary data.</text>
</comment>
<reference evidence="2 3" key="1">
    <citation type="journal article" date="2015" name="Genome Announc.">
        <title>Expanding the biotechnology potential of lactobacilli through comparative genomics of 213 strains and associated genera.</title>
        <authorList>
            <person name="Sun Z."/>
            <person name="Harris H.M."/>
            <person name="McCann A."/>
            <person name="Guo C."/>
            <person name="Argimon S."/>
            <person name="Zhang W."/>
            <person name="Yang X."/>
            <person name="Jeffery I.B."/>
            <person name="Cooney J.C."/>
            <person name="Kagawa T.F."/>
            <person name="Liu W."/>
            <person name="Song Y."/>
            <person name="Salvetti E."/>
            <person name="Wrobel A."/>
            <person name="Rasinkangas P."/>
            <person name="Parkhill J."/>
            <person name="Rea M.C."/>
            <person name="O'Sullivan O."/>
            <person name="Ritari J."/>
            <person name="Douillard F.P."/>
            <person name="Paul Ross R."/>
            <person name="Yang R."/>
            <person name="Briner A.E."/>
            <person name="Felis G.E."/>
            <person name="de Vos W.M."/>
            <person name="Barrangou R."/>
            <person name="Klaenhammer T.R."/>
            <person name="Caufield P.W."/>
            <person name="Cui Y."/>
            <person name="Zhang H."/>
            <person name="O'Toole P.W."/>
        </authorList>
    </citation>
    <scope>NUCLEOTIDE SEQUENCE [LARGE SCALE GENOMIC DNA]</scope>
    <source>
        <strain evidence="2 3">DSM 20001</strain>
    </source>
</reference>